<sequence>KLTGRAYSVINGEDCETVERLCSFLEKAFAPRKDIDDMRGERAEIYMKKGEHILDYRPRQRITMRDT</sequence>
<organism evidence="1 2">
    <name type="scientific">Heterotrigona itama</name>
    <dbReference type="NCBI Taxonomy" id="395501"/>
    <lineage>
        <taxon>Eukaryota</taxon>
        <taxon>Metazoa</taxon>
        <taxon>Ecdysozoa</taxon>
        <taxon>Arthropoda</taxon>
        <taxon>Hexapoda</taxon>
        <taxon>Insecta</taxon>
        <taxon>Pterygota</taxon>
        <taxon>Neoptera</taxon>
        <taxon>Endopterygota</taxon>
        <taxon>Hymenoptera</taxon>
        <taxon>Apocrita</taxon>
        <taxon>Aculeata</taxon>
        <taxon>Apoidea</taxon>
        <taxon>Anthophila</taxon>
        <taxon>Apidae</taxon>
        <taxon>Heterotrigona</taxon>
    </lineage>
</organism>
<keyword evidence="2" id="KW-1185">Reference proteome</keyword>
<evidence type="ECO:0000313" key="2">
    <source>
        <dbReference type="Proteomes" id="UP000752696"/>
    </source>
</evidence>
<dbReference type="EMBL" id="CAJDYZ010000377">
    <property type="protein sequence ID" value="CAD1468296.1"/>
    <property type="molecule type" value="Genomic_DNA"/>
</dbReference>
<dbReference type="OrthoDB" id="7617012at2759"/>
<evidence type="ECO:0000313" key="1">
    <source>
        <dbReference type="EMBL" id="CAD1468296.1"/>
    </source>
</evidence>
<dbReference type="AlphaFoldDB" id="A0A6V7GSU9"/>
<accession>A0A6V7GSU9</accession>
<proteinExistence type="predicted"/>
<dbReference type="Proteomes" id="UP000752696">
    <property type="component" value="Unassembled WGS sequence"/>
</dbReference>
<gene>
    <name evidence="1" type="ORF">MHI_LOCUS36313</name>
</gene>
<comment type="caution">
    <text evidence="1">The sequence shown here is derived from an EMBL/GenBank/DDBJ whole genome shotgun (WGS) entry which is preliminary data.</text>
</comment>
<feature type="non-terminal residue" evidence="1">
    <location>
        <position position="1"/>
    </location>
</feature>
<name>A0A6V7GSU9_9HYME</name>
<reference evidence="1" key="1">
    <citation type="submission" date="2020-07" db="EMBL/GenBank/DDBJ databases">
        <authorList>
            <person name="Nazaruddin N."/>
        </authorList>
    </citation>
    <scope>NUCLEOTIDE SEQUENCE</scope>
</reference>
<protein>
    <submittedName>
        <fullName evidence="1">Uncharacterized protein</fullName>
    </submittedName>
</protein>